<keyword evidence="2" id="KW-1185">Reference proteome</keyword>
<proteinExistence type="predicted"/>
<sequence>MSPVFPHLPYVDAVHAALTAAGHVPDVVTASVVLGDERHPADLFAEFQWDTVRLRWESARGWLHTAPHTTGDRFGPLLVAHLADPAVLATVVERLADGHPPVSSRAVWEDPAAGVLDRALSDREGC</sequence>
<reference evidence="2" key="1">
    <citation type="submission" date="2016-10" db="EMBL/GenBank/DDBJ databases">
        <authorList>
            <person name="Varghese N."/>
            <person name="Submissions S."/>
        </authorList>
    </citation>
    <scope>NUCLEOTIDE SEQUENCE [LARGE SCALE GENOMIC DNA]</scope>
    <source>
        <strain evidence="2">PL19</strain>
    </source>
</reference>
<protein>
    <submittedName>
        <fullName evidence="1">Uncharacterized protein</fullName>
    </submittedName>
</protein>
<organism evidence="1 2">
    <name type="scientific">Streptomyces pini</name>
    <dbReference type="NCBI Taxonomy" id="1520580"/>
    <lineage>
        <taxon>Bacteria</taxon>
        <taxon>Bacillati</taxon>
        <taxon>Actinomycetota</taxon>
        <taxon>Actinomycetes</taxon>
        <taxon>Kitasatosporales</taxon>
        <taxon>Streptomycetaceae</taxon>
        <taxon>Streptomyces</taxon>
    </lineage>
</organism>
<dbReference type="OrthoDB" id="4265757at2"/>
<gene>
    <name evidence="1" type="ORF">SAMN05192584_108222</name>
</gene>
<dbReference type="RefSeq" id="WP_139238105.1">
    <property type="nucleotide sequence ID" value="NZ_FOSG01000008.1"/>
</dbReference>
<dbReference type="AlphaFoldDB" id="A0A1I4C480"/>
<accession>A0A1I4C480</accession>
<dbReference type="Proteomes" id="UP000198928">
    <property type="component" value="Unassembled WGS sequence"/>
</dbReference>
<evidence type="ECO:0000313" key="1">
    <source>
        <dbReference type="EMBL" id="SFK74996.1"/>
    </source>
</evidence>
<evidence type="ECO:0000313" key="2">
    <source>
        <dbReference type="Proteomes" id="UP000198928"/>
    </source>
</evidence>
<dbReference type="EMBL" id="FOSG01000008">
    <property type="protein sequence ID" value="SFK74996.1"/>
    <property type="molecule type" value="Genomic_DNA"/>
</dbReference>
<name>A0A1I4C480_9ACTN</name>